<dbReference type="Proteomes" id="UP000717585">
    <property type="component" value="Unassembled WGS sequence"/>
</dbReference>
<keyword evidence="3" id="KW-0747">Spliceosome</keyword>
<protein>
    <submittedName>
        <fullName evidence="12">Cell division cycle 5-related protein</fullName>
    </submittedName>
</protein>
<organism evidence="12 13">
    <name type="scientific">Carpediemonas membranifera</name>
    <dbReference type="NCBI Taxonomy" id="201153"/>
    <lineage>
        <taxon>Eukaryota</taxon>
        <taxon>Metamonada</taxon>
        <taxon>Carpediemonas-like organisms</taxon>
        <taxon>Carpediemonas</taxon>
    </lineage>
</organism>
<feature type="domain" description="HTH myb-type" evidence="11">
    <location>
        <begin position="57"/>
        <end position="114"/>
    </location>
</feature>
<accession>A0A8J6APM2</accession>
<feature type="domain" description="HTH myb-type" evidence="11">
    <location>
        <begin position="1"/>
        <end position="56"/>
    </location>
</feature>
<dbReference type="Pfam" id="PF13921">
    <property type="entry name" value="Myb_DNA-bind_6"/>
    <property type="match status" value="1"/>
</dbReference>
<dbReference type="GO" id="GO:0005681">
    <property type="term" value="C:spliceosomal complex"/>
    <property type="evidence" value="ECO:0007669"/>
    <property type="project" value="UniProtKB-KW"/>
</dbReference>
<dbReference type="InterPro" id="IPR001005">
    <property type="entry name" value="SANT/Myb"/>
</dbReference>
<keyword evidence="6" id="KW-0508">mRNA splicing</keyword>
<dbReference type="GO" id="GO:0000398">
    <property type="term" value="P:mRNA splicing, via spliceosome"/>
    <property type="evidence" value="ECO:0007669"/>
    <property type="project" value="InterPro"/>
</dbReference>
<dbReference type="GO" id="GO:0051301">
    <property type="term" value="P:cell division"/>
    <property type="evidence" value="ECO:0007669"/>
    <property type="project" value="UniProtKB-KW"/>
</dbReference>
<dbReference type="PROSITE" id="PS51294">
    <property type="entry name" value="HTH_MYB"/>
    <property type="match status" value="2"/>
</dbReference>
<keyword evidence="13" id="KW-1185">Reference proteome</keyword>
<evidence type="ECO:0000256" key="7">
    <source>
        <dbReference type="ARBA" id="ARBA00023242"/>
    </source>
</evidence>
<dbReference type="OrthoDB" id="1410009at2759"/>
<dbReference type="AlphaFoldDB" id="A0A8J6APM2"/>
<comment type="caution">
    <text evidence="12">The sequence shown here is derived from an EMBL/GenBank/DDBJ whole genome shotgun (WGS) entry which is preliminary data.</text>
</comment>
<evidence type="ECO:0000256" key="6">
    <source>
        <dbReference type="ARBA" id="ARBA00023187"/>
    </source>
</evidence>
<dbReference type="GO" id="GO:0003677">
    <property type="term" value="F:DNA binding"/>
    <property type="evidence" value="ECO:0007669"/>
    <property type="project" value="UniProtKB-KW"/>
</dbReference>
<proteinExistence type="inferred from homology"/>
<dbReference type="PROSITE" id="PS51293">
    <property type="entry name" value="SANT"/>
    <property type="match status" value="1"/>
</dbReference>
<dbReference type="InterPro" id="IPR017884">
    <property type="entry name" value="SANT_dom"/>
</dbReference>
<name>A0A8J6APM2_9EUKA</name>
<feature type="compositionally biased region" description="Basic and acidic residues" evidence="8">
    <location>
        <begin position="239"/>
        <end position="256"/>
    </location>
</feature>
<dbReference type="PROSITE" id="PS50090">
    <property type="entry name" value="MYB_LIKE"/>
    <property type="match status" value="2"/>
</dbReference>
<evidence type="ECO:0000256" key="1">
    <source>
        <dbReference type="ARBA" id="ARBA00010506"/>
    </source>
</evidence>
<keyword evidence="2" id="KW-0507">mRNA processing</keyword>
<evidence type="ECO:0000256" key="4">
    <source>
        <dbReference type="ARBA" id="ARBA00022737"/>
    </source>
</evidence>
<dbReference type="CDD" id="cd00167">
    <property type="entry name" value="SANT"/>
    <property type="match status" value="1"/>
</dbReference>
<evidence type="ECO:0000256" key="8">
    <source>
        <dbReference type="SAM" id="MobiDB-lite"/>
    </source>
</evidence>
<dbReference type="SMART" id="SM00717">
    <property type="entry name" value="SANT"/>
    <property type="match status" value="2"/>
</dbReference>
<evidence type="ECO:0000256" key="3">
    <source>
        <dbReference type="ARBA" id="ARBA00022728"/>
    </source>
</evidence>
<keyword evidence="5" id="KW-0238">DNA-binding</keyword>
<gene>
    <name evidence="12" type="ORF">J8273_8143</name>
</gene>
<keyword evidence="12" id="KW-0131">Cell cycle</keyword>
<dbReference type="InterPro" id="IPR009057">
    <property type="entry name" value="Homeodomain-like_sf"/>
</dbReference>
<evidence type="ECO:0000313" key="12">
    <source>
        <dbReference type="EMBL" id="KAG9390106.1"/>
    </source>
</evidence>
<dbReference type="GO" id="GO:0000974">
    <property type="term" value="C:Prp19 complex"/>
    <property type="evidence" value="ECO:0007669"/>
    <property type="project" value="InterPro"/>
</dbReference>
<feature type="region of interest" description="Disordered" evidence="8">
    <location>
        <begin position="233"/>
        <end position="256"/>
    </location>
</feature>
<feature type="domain" description="Myb-like" evidence="9">
    <location>
        <begin position="5"/>
        <end position="52"/>
    </location>
</feature>
<keyword evidence="12" id="KW-0132">Cell division</keyword>
<dbReference type="PANTHER" id="PTHR45885">
    <property type="entry name" value="CELL DIVISION CYCLE 5-LIKE PROTEIN"/>
    <property type="match status" value="1"/>
</dbReference>
<dbReference type="PANTHER" id="PTHR45885:SF1">
    <property type="entry name" value="CELL DIVISION CYCLE 5-LIKE PROTEIN"/>
    <property type="match status" value="1"/>
</dbReference>
<evidence type="ECO:0000313" key="13">
    <source>
        <dbReference type="Proteomes" id="UP000717585"/>
    </source>
</evidence>
<evidence type="ECO:0000259" key="9">
    <source>
        <dbReference type="PROSITE" id="PS50090"/>
    </source>
</evidence>
<sequence length="429" mass="48001">MLIIKGGVWTSTEDEVLKAAVAKYGTNQWQRIASLIRTKTAKLCKARWYSWLDPTIKKTDWKSEEEQKLLMAVRMRPNQWQDIASIVNQGNEVLSRRTPEQCREHYVRMSSRIAQQEDSVDAADILPLEALPARGTEGEPGPDEQDMLLEARARMANTKGKKAKRLERERLMDRGRRQAMLAKRREMAGRGQAMGAIRRTSKAWDIDYATEIPFEHAPPPGLFQSTEAELKKGQLLRKPKQDSKEEEKKDSGVRRTDIDGIDLEDITRVTLPKTKTRDAVSVDVKLQPQAATHAHVRPTVGKSTMADRGWTAGRVGVETVTRTPEECLAEAGRMVQRAVAADDTTYGPDPVPALPMAVVLGEVVRLTKLARARAKGHRARTTDAIQDHTAAVDHYMALRAGLADRRCELAALRHAAELEKSAAERRAAR</sequence>
<dbReference type="InterPro" id="IPR017930">
    <property type="entry name" value="Myb_dom"/>
</dbReference>
<evidence type="ECO:0000259" key="11">
    <source>
        <dbReference type="PROSITE" id="PS51294"/>
    </source>
</evidence>
<comment type="similarity">
    <text evidence="1">Belongs to the CEF1 family.</text>
</comment>
<evidence type="ECO:0000256" key="2">
    <source>
        <dbReference type="ARBA" id="ARBA00022664"/>
    </source>
</evidence>
<feature type="domain" description="Myb-like" evidence="9">
    <location>
        <begin position="53"/>
        <end position="110"/>
    </location>
</feature>
<feature type="domain" description="SANT" evidence="10">
    <location>
        <begin position="56"/>
        <end position="114"/>
    </location>
</feature>
<dbReference type="EMBL" id="JAHDYR010000066">
    <property type="protein sequence ID" value="KAG9390106.1"/>
    <property type="molecule type" value="Genomic_DNA"/>
</dbReference>
<reference evidence="12" key="1">
    <citation type="submission" date="2021-05" db="EMBL/GenBank/DDBJ databases">
        <title>A free-living protist that lacks canonical eukaryotic 1 DNA replication and segregation systems.</title>
        <authorList>
            <person name="Salas-Leiva D.E."/>
            <person name="Tromer E.C."/>
            <person name="Curtis B.A."/>
            <person name="Jerlstrom-Hultqvist J."/>
            <person name="Kolisko M."/>
            <person name="Yi Z."/>
            <person name="Salas-Leiva J.S."/>
            <person name="Gallot-Lavallee L."/>
            <person name="Kops G.J.P.L."/>
            <person name="Archibald J.M."/>
            <person name="Simpson A.G.B."/>
            <person name="Roger A.J."/>
        </authorList>
    </citation>
    <scope>NUCLEOTIDE SEQUENCE</scope>
    <source>
        <strain evidence="12">BICM</strain>
    </source>
</reference>
<dbReference type="Gene3D" id="1.10.10.60">
    <property type="entry name" value="Homeodomain-like"/>
    <property type="match status" value="2"/>
</dbReference>
<keyword evidence="7" id="KW-0539">Nucleus</keyword>
<evidence type="ECO:0000256" key="5">
    <source>
        <dbReference type="ARBA" id="ARBA00023125"/>
    </source>
</evidence>
<dbReference type="InterPro" id="IPR047242">
    <property type="entry name" value="CDC5L/Cef1"/>
</dbReference>
<evidence type="ECO:0000259" key="10">
    <source>
        <dbReference type="PROSITE" id="PS51293"/>
    </source>
</evidence>
<keyword evidence="4" id="KW-0677">Repeat</keyword>
<dbReference type="SUPFAM" id="SSF46689">
    <property type="entry name" value="Homeodomain-like"/>
    <property type="match status" value="1"/>
</dbReference>